<dbReference type="PROSITE" id="PS50970">
    <property type="entry name" value="HCY"/>
    <property type="match status" value="1"/>
</dbReference>
<keyword evidence="6" id="KW-1185">Reference proteome</keyword>
<comment type="caution">
    <text evidence="5">The sequence shown here is derived from an EMBL/GenBank/DDBJ whole genome shotgun (WGS) entry which is preliminary data.</text>
</comment>
<proteinExistence type="predicted"/>
<dbReference type="Proteomes" id="UP000732105">
    <property type="component" value="Unassembled WGS sequence"/>
</dbReference>
<accession>A0ABX1WUN9</accession>
<evidence type="ECO:0000256" key="3">
    <source>
        <dbReference type="PROSITE-ProRule" id="PRU00333"/>
    </source>
</evidence>
<feature type="binding site" evidence="3">
    <location>
        <position position="292"/>
    </location>
    <ligand>
        <name>Zn(2+)</name>
        <dbReference type="ChEBI" id="CHEBI:29105"/>
    </ligand>
</feature>
<keyword evidence="3" id="KW-0479">Metal-binding</keyword>
<dbReference type="GO" id="GO:0008168">
    <property type="term" value="F:methyltransferase activity"/>
    <property type="evidence" value="ECO:0007669"/>
    <property type="project" value="UniProtKB-KW"/>
</dbReference>
<protein>
    <submittedName>
        <fullName evidence="5">Homocysteine methyltransferase</fullName>
    </submittedName>
</protein>
<dbReference type="EMBL" id="RZNH01000009">
    <property type="protein sequence ID" value="NOU59686.1"/>
    <property type="molecule type" value="Genomic_DNA"/>
</dbReference>
<gene>
    <name evidence="5" type="ORF">ELS83_07630</name>
</gene>
<sequence length="311" mass="35098">MSFEKIYHQSELIVTEAALVERLKSEFNIRMDAMINHAGLIYTNPKVLEVFYKQYINVGQAFDLPIMMMTPTRKVNAETITLSSCFDKDVTGDACKFLNDIKAGYGDYSEKILIGALLGCRGDAYCGDKLLSKEEAYLFHRQQTMQLSSQEVDYLFAGIMPELNEALGMAKAMSETNLPYIISFMLRKDGCLMDGTVLSEAIKMIDNEVYPKPICYMANCIHPTNLHEALKHPLNKNSEQLARFKGIQSNASVLSPEELNNSNLLHQNDFNEMIDEMVVLKKQYGFKILGGCCGTDERFLKSLCLKLSQDV</sequence>
<evidence type="ECO:0000259" key="4">
    <source>
        <dbReference type="PROSITE" id="PS50970"/>
    </source>
</evidence>
<dbReference type="RefSeq" id="WP_171594959.1">
    <property type="nucleotide sequence ID" value="NZ_RZNH01000009.1"/>
</dbReference>
<evidence type="ECO:0000256" key="2">
    <source>
        <dbReference type="ARBA" id="ARBA00022679"/>
    </source>
</evidence>
<evidence type="ECO:0000313" key="6">
    <source>
        <dbReference type="Proteomes" id="UP000732105"/>
    </source>
</evidence>
<keyword evidence="2 3" id="KW-0808">Transferase</keyword>
<evidence type="ECO:0000313" key="5">
    <source>
        <dbReference type="EMBL" id="NOU59686.1"/>
    </source>
</evidence>
<feature type="binding site" evidence="3">
    <location>
        <position position="293"/>
    </location>
    <ligand>
        <name>Zn(2+)</name>
        <dbReference type="ChEBI" id="CHEBI:29105"/>
    </ligand>
</feature>
<dbReference type="SUPFAM" id="SSF82282">
    <property type="entry name" value="Homocysteine S-methyltransferase"/>
    <property type="match status" value="1"/>
</dbReference>
<feature type="domain" description="Hcy-binding" evidence="4">
    <location>
        <begin position="1"/>
        <end position="307"/>
    </location>
</feature>
<dbReference type="GO" id="GO:0032259">
    <property type="term" value="P:methylation"/>
    <property type="evidence" value="ECO:0007669"/>
    <property type="project" value="UniProtKB-KW"/>
</dbReference>
<organism evidence="5 6">
    <name type="scientific">Marinifilum caeruleilacunae</name>
    <dbReference type="NCBI Taxonomy" id="2499076"/>
    <lineage>
        <taxon>Bacteria</taxon>
        <taxon>Pseudomonadati</taxon>
        <taxon>Bacteroidota</taxon>
        <taxon>Bacteroidia</taxon>
        <taxon>Marinilabiliales</taxon>
        <taxon>Marinifilaceae</taxon>
    </lineage>
</organism>
<keyword evidence="1 3" id="KW-0489">Methyltransferase</keyword>
<dbReference type="PANTHER" id="PTHR11103">
    <property type="entry name" value="SLR1189 PROTEIN"/>
    <property type="match status" value="1"/>
</dbReference>
<dbReference type="PANTHER" id="PTHR11103:SF18">
    <property type="entry name" value="SLR1189 PROTEIN"/>
    <property type="match status" value="1"/>
</dbReference>
<dbReference type="Pfam" id="PF02574">
    <property type="entry name" value="S-methyl_trans"/>
    <property type="match status" value="1"/>
</dbReference>
<keyword evidence="3" id="KW-0862">Zinc</keyword>
<feature type="binding site" evidence="3">
    <location>
        <position position="220"/>
    </location>
    <ligand>
        <name>Zn(2+)</name>
        <dbReference type="ChEBI" id="CHEBI:29105"/>
    </ligand>
</feature>
<name>A0ABX1WUN9_9BACT</name>
<dbReference type="InterPro" id="IPR003726">
    <property type="entry name" value="HCY_dom"/>
</dbReference>
<dbReference type="Gene3D" id="3.20.20.330">
    <property type="entry name" value="Homocysteine-binding-like domain"/>
    <property type="match status" value="1"/>
</dbReference>
<comment type="cofactor">
    <cofactor evidence="3">
        <name>Zn(2+)</name>
        <dbReference type="ChEBI" id="CHEBI:29105"/>
    </cofactor>
</comment>
<reference evidence="5 6" key="1">
    <citation type="submission" date="2018-12" db="EMBL/GenBank/DDBJ databases">
        <title>Marinifilum JC070 sp. nov., a marine bacterium isolated from Yongle Blue Hole in the South China Sea.</title>
        <authorList>
            <person name="Fu T."/>
        </authorList>
    </citation>
    <scope>NUCLEOTIDE SEQUENCE [LARGE SCALE GENOMIC DNA]</scope>
    <source>
        <strain evidence="5 6">JC070</strain>
    </source>
</reference>
<dbReference type="InterPro" id="IPR036589">
    <property type="entry name" value="HCY_dom_sf"/>
</dbReference>
<evidence type="ECO:0000256" key="1">
    <source>
        <dbReference type="ARBA" id="ARBA00022603"/>
    </source>
</evidence>